<evidence type="ECO:0000313" key="3">
    <source>
        <dbReference type="Proteomes" id="UP000280455"/>
    </source>
</evidence>
<dbReference type="Proteomes" id="UP000280455">
    <property type="component" value="Chromosome"/>
</dbReference>
<reference evidence="2 3" key="1">
    <citation type="submission" date="2018-03" db="EMBL/GenBank/DDBJ databases">
        <title>Diversity of phytobeneficial traits revealed by whole-genome analysis of worldwide-isolated phenazine-producing Pseudomonas spp.</title>
        <authorList>
            <person name="Biessy A."/>
            <person name="Novinscak A."/>
            <person name="Blom J."/>
            <person name="Leger G."/>
            <person name="Thomashow L.S."/>
            <person name="Cazorla F.M."/>
            <person name="Josic D."/>
            <person name="Filion M."/>
        </authorList>
    </citation>
    <scope>NUCLEOTIDE SEQUENCE [LARGE SCALE GENOMIC DNA]</scope>
    <source>
        <strain evidence="2 3">ChPhzS24</strain>
    </source>
</reference>
<dbReference type="AlphaFoldDB" id="A0AAD1E5X9"/>
<evidence type="ECO:0000313" key="2">
    <source>
        <dbReference type="EMBL" id="AZE29478.1"/>
    </source>
</evidence>
<keyword evidence="1" id="KW-0732">Signal</keyword>
<dbReference type="RefSeq" id="WP_016704618.1">
    <property type="nucleotide sequence ID" value="NZ_CP027721.1"/>
</dbReference>
<organism evidence="2 3">
    <name type="scientific">Pseudomonas chlororaphis subsp. aureofaciens</name>
    <dbReference type="NCBI Taxonomy" id="587851"/>
    <lineage>
        <taxon>Bacteria</taxon>
        <taxon>Pseudomonadati</taxon>
        <taxon>Pseudomonadota</taxon>
        <taxon>Gammaproteobacteria</taxon>
        <taxon>Pseudomonadales</taxon>
        <taxon>Pseudomonadaceae</taxon>
        <taxon>Pseudomonas</taxon>
    </lineage>
</organism>
<accession>A0AAD1E5X9</accession>
<proteinExistence type="predicted"/>
<name>A0AAD1E5X9_9PSED</name>
<evidence type="ECO:0000256" key="1">
    <source>
        <dbReference type="SAM" id="SignalP"/>
    </source>
</evidence>
<dbReference type="EMBL" id="CP027750">
    <property type="protein sequence ID" value="AZE29478.1"/>
    <property type="molecule type" value="Genomic_DNA"/>
</dbReference>
<feature type="signal peptide" evidence="1">
    <location>
        <begin position="1"/>
        <end position="24"/>
    </location>
</feature>
<protein>
    <submittedName>
        <fullName evidence="2">Uncharacterized protein</fullName>
    </submittedName>
</protein>
<gene>
    <name evidence="2" type="ORF">C4K07_2693</name>
</gene>
<feature type="chain" id="PRO_5042236204" evidence="1">
    <location>
        <begin position="25"/>
        <end position="83"/>
    </location>
</feature>
<sequence>MNALKSSLLALTLTLAGVAVDASAADSSCATCFQLSPLSSASPLKAATLKASTLKASTLQTHSWLAEGGYERTPQGMRADHQA</sequence>